<feature type="repeat" description="WD" evidence="1">
    <location>
        <begin position="868"/>
        <end position="901"/>
    </location>
</feature>
<dbReference type="PANTHER" id="PTHR45532:SF1">
    <property type="entry name" value="WD REPEAT-CONTAINING PROTEIN 97"/>
    <property type="match status" value="1"/>
</dbReference>
<dbReference type="SUPFAM" id="SSF50969">
    <property type="entry name" value="YVTN repeat-like/Quinoprotein amine dehydrogenase"/>
    <property type="match status" value="1"/>
</dbReference>
<dbReference type="Pfam" id="PF00400">
    <property type="entry name" value="WD40"/>
    <property type="match status" value="2"/>
</dbReference>
<dbReference type="Proteomes" id="UP000320333">
    <property type="component" value="Unassembled WGS sequence"/>
</dbReference>
<dbReference type="PANTHER" id="PTHR45532">
    <property type="entry name" value="WD REPEAT-CONTAINING PROTEIN 97"/>
    <property type="match status" value="1"/>
</dbReference>
<gene>
    <name evidence="3" type="ORF">CcCBS67573_g02463</name>
</gene>
<evidence type="ECO:0000256" key="2">
    <source>
        <dbReference type="SAM" id="MobiDB-lite"/>
    </source>
</evidence>
<evidence type="ECO:0000313" key="4">
    <source>
        <dbReference type="Proteomes" id="UP000320333"/>
    </source>
</evidence>
<dbReference type="Gene3D" id="2.130.10.10">
    <property type="entry name" value="YVTN repeat-like/Quinoprotein amine dehydrogenase"/>
    <property type="match status" value="2"/>
</dbReference>
<dbReference type="InterPro" id="IPR015943">
    <property type="entry name" value="WD40/YVTN_repeat-like_dom_sf"/>
</dbReference>
<keyword evidence="1" id="KW-0853">WD repeat</keyword>
<feature type="compositionally biased region" description="Polar residues" evidence="2">
    <location>
        <begin position="1517"/>
        <end position="1529"/>
    </location>
</feature>
<evidence type="ECO:0000256" key="1">
    <source>
        <dbReference type="PROSITE-ProRule" id="PRU00221"/>
    </source>
</evidence>
<feature type="repeat" description="WD" evidence="1">
    <location>
        <begin position="546"/>
        <end position="587"/>
    </location>
</feature>
<dbReference type="SUPFAM" id="SSF50978">
    <property type="entry name" value="WD40 repeat-like"/>
    <property type="match status" value="1"/>
</dbReference>
<evidence type="ECO:0000313" key="3">
    <source>
        <dbReference type="EMBL" id="TPX76254.1"/>
    </source>
</evidence>
<dbReference type="PROSITE" id="PS50082">
    <property type="entry name" value="WD_REPEATS_2"/>
    <property type="match status" value="2"/>
</dbReference>
<sequence>MDESSTRSPRNTVSILSQKTARVSSVGNVRFSMGEDRLKSTLGRAASGSQNELTHSFGSRESFKDSRAEMFKAVSTASIAALNQVSEDEDDTLEVEPQQRRSAAAAVTRRLSRASFNATGSNPFAAQNRRASSIQASALPLRGSSQASSNENMEALQALLTPSTSGKVKVPRERVAELWSAVRRHFIKQSPQMMQLLLQTSLQQPYSLSIQQGFQFKYKLKTKYQIKCLVLHSKLSWQAGGVAGAPVLADTEQESSPNILNLESGHHALSSETRGHGLSDSVIERYENALPGNHASRPHLDEKDNFSTDHRVSTVHKHGHLKPDEDEYHFKRVNNIMKPSMFVCADTSRTVRMWDATRNTQLKPKSVVKLDTDVSEFVYMPKLGMYASCCDCKNISFYNQRFELLQTCHTEHYVQHHSIKYNNACNELVTIGSHEAVLWSLDNMLSRRSTTAKPIIKHKMYTNLPKNIWITGVSYDEKRHRLYAIVNTLVLVFDLHEGREIDRWMNLSERQINCIIYYETYDYSILGCANGAIKVINMTNSMVHEFKSHTRPITSLAIYPYGPIVISCALDYTVRMYNLKTFKEVYCLHLKEKPTGMQIMDDLQLYISTWDTVMVWGLNHINTSFSTINTAVSHMMLSQSKNLPARVLIRSEDGVIRIVSAVSGKVITTSLPLLETDCVREIAYCPAIDRMFLIVENGEIWVIATNINPCVVVDIWTPDQASRYDVCQLLMYGGHLNESDVTPPRYNRQQGFALLLGGTHSGQIYVYGKTGRVVFKNQIHFGSVTQMLCSNNLLFSGGHDAMIYISEVNPLSACVISPIIGVNTVVVPKAFNVLDTIICCAGEDHKTRMFGFVLKTKSASAIPPHNRSDDHVDTVTSVCPIPLLGLFVTTSRDCTIRIWDMFNSLVREIKFHDPLECLCVSSARGDLLVGIQSRIDIIKYNLYLPPGYIKSAEALPANGDATESPIQFDEKFDFLSNYMAQRRRNHKYETDLFASGAPAFDKFNKINFSGTKWIIQKTTEVKTRVVDRLPKEDEAYLPIMEKLKVIMERRQKVIDRIRKNAELERNEVERKENLLHDEFESFFKYKPYMGTLYDSEEEQKPASPIPFVIDEIEDYIPPDPLALVARPSELPPVLRPICTAEDEIRVIEASEDPIIPLMDPRSPDPVEQEVLEVDEIKISDPVVHKEEELIAEASVSVPDPPVSANILAPPPDSKSKGIKLFVAPDGELPNSVLGKTVKNWKLIHTWNNIIGVSLFKKGRVKGDEIAVNKERGNRSEMYKAKLKKMLEDQMARELEEQRKKEEELKGYIIIADEVPLADQVYHSEDEDDDIKALRKLKKFKVLKPPEIQKYPKLIDKGLTYSWFPVEEVLHPKDAEQDEHSLRKIKVEVNSEALFALAMECFKNLKTSRERKEAIEYANWILEEFGIRDTTPMVKTFMKYLQLSLFADIMNDDEIELLKRMLDLSVAFGQAQTDLLPTILMMTLHEDDGVKEQARAGLESIGGADKFLTAHALFPESNSSSRARLTSTTKPGPENRRGSELLKLASESSPLAKATQASTECRNLIMAFLRKTLKQYLILATTDFELSSKLKEVNDNGYDDRAAKKKEEEEEYIEPVKVVNRGRRRGVIFDPDSEAITGVKRRAAAAAAAAAAYGSTPMINELMPITDVEPLQRNPITTLQTPATKDFITALSLYSKYNERRMDREMKEKTQKADLEAQAIEDARLRKDKEAKLAEFMRRKEKDRTAKMNQRRMRLLELRDKMKAPSTEHDPKLTKKRGIRDHLFTGGTHHSVCHPSRERLDETLPKFPPLPNGFTTSMAHHLATMNKSMPLEKFLLSPFDDSSTQTRRGIGSRIRSAPMQTFPKSKSNSEEGPLESDIAMRYLQSQHKWQGDQLHADLYQVERELDYIRTGAADGKGLSSGRLQGGERDTSAVHMPKTPEVRAKSSGALRTGRKFFVVDLVEDVEAHKRSKTAGTRRANQSKQK</sequence>
<feature type="region of interest" description="Disordered" evidence="2">
    <location>
        <begin position="1911"/>
        <end position="1945"/>
    </location>
</feature>
<protein>
    <submittedName>
        <fullName evidence="3">Uncharacterized protein</fullName>
    </submittedName>
</protein>
<keyword evidence="4" id="KW-1185">Reference proteome</keyword>
<feature type="compositionally biased region" description="Basic and acidic residues" evidence="2">
    <location>
        <begin position="1924"/>
        <end position="1942"/>
    </location>
</feature>
<name>A0A507FIX3_9FUNG</name>
<feature type="region of interest" description="Disordered" evidence="2">
    <location>
        <begin position="1517"/>
        <end position="1537"/>
    </location>
</feature>
<accession>A0A507FIX3</accession>
<reference evidence="3 4" key="1">
    <citation type="journal article" date="2019" name="Sci. Rep.">
        <title>Comparative genomics of chytrid fungi reveal insights into the obligate biotrophic and pathogenic lifestyle of Synchytrium endobioticum.</title>
        <authorList>
            <person name="van de Vossenberg B.T.L.H."/>
            <person name="Warris S."/>
            <person name="Nguyen H.D.T."/>
            <person name="van Gent-Pelzer M.P.E."/>
            <person name="Joly D.L."/>
            <person name="van de Geest H.C."/>
            <person name="Bonants P.J.M."/>
            <person name="Smith D.S."/>
            <person name="Levesque C.A."/>
            <person name="van der Lee T.A.J."/>
        </authorList>
    </citation>
    <scope>NUCLEOTIDE SEQUENCE [LARGE SCALE GENOMIC DNA]</scope>
    <source>
        <strain evidence="3 4">CBS 675.73</strain>
    </source>
</reference>
<dbReference type="OrthoDB" id="6262491at2759"/>
<dbReference type="InterPro" id="IPR036322">
    <property type="entry name" value="WD40_repeat_dom_sf"/>
</dbReference>
<dbReference type="InterPro" id="IPR001680">
    <property type="entry name" value="WD40_rpt"/>
</dbReference>
<comment type="caution">
    <text evidence="3">The sequence shown here is derived from an EMBL/GenBank/DDBJ whole genome shotgun (WGS) entry which is preliminary data.</text>
</comment>
<dbReference type="EMBL" id="QEAP01000052">
    <property type="protein sequence ID" value="TPX76254.1"/>
    <property type="molecule type" value="Genomic_DNA"/>
</dbReference>
<dbReference type="InterPro" id="IPR011044">
    <property type="entry name" value="Quino_amine_DH_bsu"/>
</dbReference>
<organism evidence="3 4">
    <name type="scientific">Chytriomyces confervae</name>
    <dbReference type="NCBI Taxonomy" id="246404"/>
    <lineage>
        <taxon>Eukaryota</taxon>
        <taxon>Fungi</taxon>
        <taxon>Fungi incertae sedis</taxon>
        <taxon>Chytridiomycota</taxon>
        <taxon>Chytridiomycota incertae sedis</taxon>
        <taxon>Chytridiomycetes</taxon>
        <taxon>Chytridiales</taxon>
        <taxon>Chytriomycetaceae</taxon>
        <taxon>Chytriomyces</taxon>
    </lineage>
</organism>
<dbReference type="STRING" id="246404.A0A507FIX3"/>
<proteinExistence type="predicted"/>
<dbReference type="SMART" id="SM00320">
    <property type="entry name" value="WD40"/>
    <property type="match status" value="5"/>
</dbReference>